<keyword evidence="5" id="KW-0119">Carbohydrate metabolism</keyword>
<proteinExistence type="predicted"/>
<dbReference type="GO" id="GO:0008810">
    <property type="term" value="F:cellulase activity"/>
    <property type="evidence" value="ECO:0007669"/>
    <property type="project" value="UniProtKB-UniRule"/>
</dbReference>
<dbReference type="InterPro" id="IPR049892">
    <property type="entry name" value="AA9"/>
</dbReference>
<name>A0A7U2F1G1_PHANO</name>
<keyword evidence="5" id="KW-0136">Cellulose degradation</keyword>
<dbReference type="KEGG" id="pno:SNOG_01830"/>
<dbReference type="RefSeq" id="XP_001792455.1">
    <property type="nucleotide sequence ID" value="XM_001792403.1"/>
</dbReference>
<dbReference type="Gene3D" id="2.70.50.70">
    <property type="match status" value="1"/>
</dbReference>
<evidence type="ECO:0000259" key="7">
    <source>
        <dbReference type="Pfam" id="PF03443"/>
    </source>
</evidence>
<evidence type="ECO:0000256" key="1">
    <source>
        <dbReference type="ARBA" id="ARBA00001973"/>
    </source>
</evidence>
<evidence type="ECO:0000256" key="6">
    <source>
        <dbReference type="SAM" id="SignalP"/>
    </source>
</evidence>
<evidence type="ECO:0000256" key="3">
    <source>
        <dbReference type="ARBA" id="ARBA00022525"/>
    </source>
</evidence>
<dbReference type="OrthoDB" id="4849160at2759"/>
<dbReference type="EMBL" id="CP069028">
    <property type="protein sequence ID" value="QRC96956.1"/>
    <property type="molecule type" value="Genomic_DNA"/>
</dbReference>
<evidence type="ECO:0000256" key="5">
    <source>
        <dbReference type="RuleBase" id="RU368122"/>
    </source>
</evidence>
<dbReference type="OMA" id="LACNING"/>
<comment type="catalytic activity">
    <reaction evidence="5">
        <text>[(1-&gt;4)-beta-D-glucosyl]n+m + reduced acceptor + O2 = 4-dehydro-beta-D-glucosyl-[(1-&gt;4)-beta-D-glucosyl]n-1 + [(1-&gt;4)-beta-D-glucosyl]m + acceptor + H2O.</text>
        <dbReference type="EC" id="1.14.99.56"/>
    </reaction>
</comment>
<evidence type="ECO:0000313" key="8">
    <source>
        <dbReference type="EMBL" id="QRC96956.1"/>
    </source>
</evidence>
<evidence type="ECO:0000256" key="2">
    <source>
        <dbReference type="ARBA" id="ARBA00004613"/>
    </source>
</evidence>
<comment type="function">
    <text evidence="5">Lytic polysaccharide monooxygenase (LMPO) that depolymerizes crystalline and amorphous polysaccharides via the oxidation of scissile alpha- or beta-(1-4)-glycosidic bonds, yielding C1 and/or C4 oxidation products. Catalysis by LPMOs requires the reduction of the active-site copper from Cu(II) to Cu(I) by a reducing agent and H(2)O(2) or O(2) as a cosubstrate.</text>
</comment>
<dbReference type="InterPro" id="IPR005103">
    <property type="entry name" value="AA9_LPMO"/>
</dbReference>
<gene>
    <name evidence="8" type="ORF">JI435_018300</name>
</gene>
<dbReference type="Pfam" id="PF03443">
    <property type="entry name" value="AA9"/>
    <property type="match status" value="1"/>
</dbReference>
<evidence type="ECO:0000256" key="4">
    <source>
        <dbReference type="ARBA" id="ARBA00023157"/>
    </source>
</evidence>
<keyword evidence="3 5" id="KW-0964">Secreted</keyword>
<feature type="chain" id="PRO_5034594448" description="AA9 family lytic polysaccharide monooxygenase" evidence="6">
    <location>
        <begin position="18"/>
        <end position="250"/>
    </location>
</feature>
<organism evidence="8 9">
    <name type="scientific">Phaeosphaeria nodorum (strain SN15 / ATCC MYA-4574 / FGSC 10173)</name>
    <name type="common">Glume blotch fungus</name>
    <name type="synonym">Parastagonospora nodorum</name>
    <dbReference type="NCBI Taxonomy" id="321614"/>
    <lineage>
        <taxon>Eukaryota</taxon>
        <taxon>Fungi</taxon>
        <taxon>Dikarya</taxon>
        <taxon>Ascomycota</taxon>
        <taxon>Pezizomycotina</taxon>
        <taxon>Dothideomycetes</taxon>
        <taxon>Pleosporomycetidae</taxon>
        <taxon>Pleosporales</taxon>
        <taxon>Pleosporineae</taxon>
        <taxon>Phaeosphaeriaceae</taxon>
        <taxon>Parastagonospora</taxon>
    </lineage>
</organism>
<reference evidence="9" key="1">
    <citation type="journal article" date="2021" name="BMC Genomics">
        <title>Chromosome-level genome assembly and manually-curated proteome of model necrotroph Parastagonospora nodorum Sn15 reveals a genome-wide trove of candidate effector homologs, and redundancy of virulence-related functions within an accessory chromosome.</title>
        <authorList>
            <person name="Bertazzoni S."/>
            <person name="Jones D.A.B."/>
            <person name="Phan H.T."/>
            <person name="Tan K.-C."/>
            <person name="Hane J.K."/>
        </authorList>
    </citation>
    <scope>NUCLEOTIDE SEQUENCE [LARGE SCALE GENOMIC DNA]</scope>
    <source>
        <strain evidence="9">SN15 / ATCC MYA-4574 / FGSC 10173)</strain>
    </source>
</reference>
<keyword evidence="9" id="KW-1185">Reference proteome</keyword>
<dbReference type="VEuPathDB" id="FungiDB:JI435_018300"/>
<dbReference type="PANTHER" id="PTHR33353">
    <property type="entry name" value="PUTATIVE (AFU_ORTHOLOGUE AFUA_1G12560)-RELATED"/>
    <property type="match status" value="1"/>
</dbReference>
<dbReference type="PANTHER" id="PTHR33353:SF19">
    <property type="entry name" value="GLYCOSYLHYDROLASE FAMILY 61-8 PROTEIN"/>
    <property type="match status" value="1"/>
</dbReference>
<dbReference type="GO" id="GO:0005576">
    <property type="term" value="C:extracellular region"/>
    <property type="evidence" value="ECO:0007669"/>
    <property type="project" value="UniProtKB-SubCell"/>
</dbReference>
<dbReference type="GO" id="GO:0030245">
    <property type="term" value="P:cellulose catabolic process"/>
    <property type="evidence" value="ECO:0007669"/>
    <property type="project" value="UniProtKB-UniRule"/>
</dbReference>
<evidence type="ECO:0000313" key="9">
    <source>
        <dbReference type="Proteomes" id="UP000663193"/>
    </source>
</evidence>
<feature type="domain" description="Auxiliary Activity family 9 catalytic" evidence="7">
    <location>
        <begin position="18"/>
        <end position="231"/>
    </location>
</feature>
<keyword evidence="5" id="KW-0624">Polysaccharide degradation</keyword>
<dbReference type="EC" id="1.14.99.56" evidence="5"/>
<keyword evidence="6" id="KW-0732">Signal</keyword>
<protein>
    <recommendedName>
        <fullName evidence="5">AA9 family lytic polysaccharide monooxygenase</fullName>
        <ecNumber evidence="5">1.14.99.56</ecNumber>
    </recommendedName>
    <alternativeName>
        <fullName evidence="5">Endo-beta-1,4-glucanase</fullName>
    </alternativeName>
    <alternativeName>
        <fullName evidence="5">Glycosyl hydrolase 61 family protein</fullName>
    </alternativeName>
</protein>
<dbReference type="GO" id="GO:0030248">
    <property type="term" value="F:cellulose binding"/>
    <property type="evidence" value="ECO:0007669"/>
    <property type="project" value="UniProtKB-UniRule"/>
</dbReference>
<comment type="subcellular location">
    <subcellularLocation>
        <location evidence="2 5">Secreted</location>
    </subcellularLocation>
</comment>
<comment type="domain">
    <text evidence="5">Has a modular structure: an endo-beta-1,4-glucanase catalytic module at the N-terminus, a linker rich in serines and threonines, and a C-terminal carbohydrate-binding module (CBM).</text>
</comment>
<keyword evidence="4 5" id="KW-1015">Disulfide bond</keyword>
<comment type="cofactor">
    <cofactor evidence="1">
        <name>Cu(2+)</name>
        <dbReference type="ChEBI" id="CHEBI:29036"/>
    </cofactor>
</comment>
<dbReference type="AlphaFoldDB" id="A0A7U2F1G1"/>
<accession>A0A7U2F1G1</accession>
<dbReference type="CDD" id="cd21175">
    <property type="entry name" value="LPMO_AA9"/>
    <property type="match status" value="1"/>
</dbReference>
<feature type="signal peptide" evidence="6">
    <location>
        <begin position="1"/>
        <end position="17"/>
    </location>
</feature>
<dbReference type="Proteomes" id="UP000663193">
    <property type="component" value="Chromosome 6"/>
</dbReference>
<sequence length="250" mass="27610">MKSTVATLLALSSTALAHGGVTRYTIDGKTYDGYKWASPYEGQKDLIQRTWHQDPHKDATSSNMTCNYHGTTVPGAYHAPVTAGSTISAAWNQLSFGWVHDIGPMMAYMASCGEDCSTTNIAELEWFKIAEEGLRPGFAIGEDGAWYQYDIWEDNITDHWNVTVPKSLKPGKYMIRHEIINLELSPAQFYPNCAQLDVSGEGEAVPSAEYLVKFPGGYKMTDLGIVIAGKAQQDKVTKDYTVPGPRVWTE</sequence>